<protein>
    <submittedName>
        <fullName evidence="2">Bro-N domain-containing protein</fullName>
    </submittedName>
</protein>
<keyword evidence="3" id="KW-1185">Reference proteome</keyword>
<dbReference type="Pfam" id="PF02498">
    <property type="entry name" value="Bro-N"/>
    <property type="match status" value="1"/>
</dbReference>
<gene>
    <name evidence="2" type="ORF">LC586_37965</name>
</gene>
<evidence type="ECO:0000259" key="1">
    <source>
        <dbReference type="PROSITE" id="PS51750"/>
    </source>
</evidence>
<dbReference type="InterPro" id="IPR003497">
    <property type="entry name" value="BRO_N_domain"/>
</dbReference>
<organism evidence="2 3">
    <name type="scientific">Nostoc favosum CHAB5714</name>
    <dbReference type="NCBI Taxonomy" id="2780399"/>
    <lineage>
        <taxon>Bacteria</taxon>
        <taxon>Bacillati</taxon>
        <taxon>Cyanobacteriota</taxon>
        <taxon>Cyanophyceae</taxon>
        <taxon>Nostocales</taxon>
        <taxon>Nostocaceae</taxon>
        <taxon>Nostoc</taxon>
        <taxon>Nostoc favosum</taxon>
    </lineage>
</organism>
<dbReference type="RefSeq" id="WP_229490863.1">
    <property type="nucleotide sequence ID" value="NZ_JAIVFQ010000156.1"/>
</dbReference>
<evidence type="ECO:0000313" key="3">
    <source>
        <dbReference type="Proteomes" id="UP001199525"/>
    </source>
</evidence>
<evidence type="ECO:0000313" key="2">
    <source>
        <dbReference type="EMBL" id="MCC5604773.1"/>
    </source>
</evidence>
<dbReference type="PROSITE" id="PS51750">
    <property type="entry name" value="BRO_N"/>
    <property type="match status" value="1"/>
</dbReference>
<accession>A0ABS8IKX6</accession>
<dbReference type="EMBL" id="JAIVFQ010000156">
    <property type="protein sequence ID" value="MCC5604773.1"/>
    <property type="molecule type" value="Genomic_DNA"/>
</dbReference>
<feature type="domain" description="Bro-N" evidence="1">
    <location>
        <begin position="1"/>
        <end position="107"/>
    </location>
</feature>
<reference evidence="2 3" key="1">
    <citation type="journal article" date="2021" name="Microorganisms">
        <title>Genome Evolution of Filamentous Cyanobacterium Nostoc Species: From Facultative Symbiosis to Free Living.</title>
        <authorList>
            <person name="Huo D."/>
            <person name="Li H."/>
            <person name="Cai F."/>
            <person name="Guo X."/>
            <person name="Qiao Z."/>
            <person name="Wang W."/>
            <person name="Yu G."/>
            <person name="Li R."/>
        </authorList>
    </citation>
    <scope>NUCLEOTIDE SEQUENCE [LARGE SCALE GENOMIC DNA]</scope>
    <source>
        <strain evidence="2 3">CHAB 5714</strain>
    </source>
</reference>
<proteinExistence type="predicted"/>
<dbReference type="PANTHER" id="PTHR36180">
    <property type="entry name" value="DNA-BINDING PROTEIN-RELATED-RELATED"/>
    <property type="match status" value="1"/>
</dbReference>
<dbReference type="PANTHER" id="PTHR36180:SF2">
    <property type="entry name" value="BRO FAMILY PROTEIN"/>
    <property type="match status" value="1"/>
</dbReference>
<sequence>MTTRSPVSIFKFNTSQIRVVDIKGVPWFVAADVCKVLGMTNTTVAIQPLSSDEKGLSSTETLGGNQRLNTVSESGLYKLILRSRKPNAAPFQDWVTRVVLPAIRKDGGYILGEEKVATGEMFEFASALVFLDETDASTPC</sequence>
<comment type="caution">
    <text evidence="2">The sequence shown here is derived from an EMBL/GenBank/DDBJ whole genome shotgun (WGS) entry which is preliminary data.</text>
</comment>
<name>A0ABS8IKX6_9NOSO</name>
<dbReference type="Proteomes" id="UP001199525">
    <property type="component" value="Unassembled WGS sequence"/>
</dbReference>
<dbReference type="SMART" id="SM01040">
    <property type="entry name" value="Bro-N"/>
    <property type="match status" value="1"/>
</dbReference>